<keyword evidence="8" id="KW-1185">Reference proteome</keyword>
<dbReference type="Pfam" id="PF05705">
    <property type="entry name" value="DUF829"/>
    <property type="match status" value="1"/>
</dbReference>
<evidence type="ECO:0008006" key="9">
    <source>
        <dbReference type="Google" id="ProtNLM"/>
    </source>
</evidence>
<dbReference type="AlphaFoldDB" id="A0A8H6TGB2"/>
<keyword evidence="5" id="KW-0539">Nucleus</keyword>
<keyword evidence="4" id="KW-0472">Membrane</keyword>
<comment type="caution">
    <text evidence="7">The sequence shown here is derived from an EMBL/GenBank/DDBJ whole genome shotgun (WGS) entry which is preliminary data.</text>
</comment>
<keyword evidence="3" id="KW-1133">Transmembrane helix</keyword>
<evidence type="ECO:0000313" key="7">
    <source>
        <dbReference type="EMBL" id="KAF7317168.1"/>
    </source>
</evidence>
<accession>A0A8H6TGB2</accession>
<evidence type="ECO:0000256" key="1">
    <source>
        <dbReference type="ARBA" id="ARBA00007387"/>
    </source>
</evidence>
<organism evidence="7 8">
    <name type="scientific">Mycena chlorophos</name>
    <name type="common">Agaric fungus</name>
    <name type="synonym">Agaricus chlorophos</name>
    <dbReference type="NCBI Taxonomy" id="658473"/>
    <lineage>
        <taxon>Eukaryota</taxon>
        <taxon>Fungi</taxon>
        <taxon>Dikarya</taxon>
        <taxon>Basidiomycota</taxon>
        <taxon>Agaricomycotina</taxon>
        <taxon>Agaricomycetes</taxon>
        <taxon>Agaricomycetidae</taxon>
        <taxon>Agaricales</taxon>
        <taxon>Marasmiineae</taxon>
        <taxon>Mycenaceae</taxon>
        <taxon>Mycena</taxon>
    </lineage>
</organism>
<dbReference type="InterPro" id="IPR029058">
    <property type="entry name" value="AB_hydrolase_fold"/>
</dbReference>
<dbReference type="InterPro" id="IPR008547">
    <property type="entry name" value="DUF829_TMEM53"/>
</dbReference>
<name>A0A8H6TGB2_MYCCL</name>
<keyword evidence="2" id="KW-0812">Transmembrane</keyword>
<dbReference type="OrthoDB" id="77878at2759"/>
<sequence length="293" mass="32763">MAITTKTTYTALGQHAFVYHAAAESTGDSDVDPTLILIFGWMAAQRAHLLKYTEPYRLLYPGATIIVVRSHLSFYTTSWSNLAARFKPVIDLLEALGCFEGRQRILTHTFSNGGSTHLQAFSHLLASRQLTSKQITTRVPPNAFVIDSSPGGFTFALMVRAMVSPIKSAALRFVARVLSYTSLLLGRLINGVILRRPHPFQIMVKTLQNPRLRLLPWMDPAKTPRLYLYSMADAMVPWQDVDAHYAVCERAGMDVRRVKFAASPHVAHARVYPEEYWGAVKSVWEHACTAADT</sequence>
<protein>
    <recommendedName>
        <fullName evidence="9">Indole-diterpene biosynthesis protein</fullName>
    </recommendedName>
</protein>
<proteinExistence type="inferred from homology"/>
<dbReference type="PANTHER" id="PTHR12265">
    <property type="entry name" value="TRANSMEMBRANE PROTEIN 53"/>
    <property type="match status" value="1"/>
</dbReference>
<dbReference type="PANTHER" id="PTHR12265:SF30">
    <property type="entry name" value="TRANSMEMBRANE PROTEIN 53"/>
    <property type="match status" value="1"/>
</dbReference>
<dbReference type="GO" id="GO:0005640">
    <property type="term" value="C:nuclear outer membrane"/>
    <property type="evidence" value="ECO:0007669"/>
    <property type="project" value="UniProtKB-SubCell"/>
</dbReference>
<reference evidence="7" key="1">
    <citation type="submission" date="2020-05" db="EMBL/GenBank/DDBJ databases">
        <title>Mycena genomes resolve the evolution of fungal bioluminescence.</title>
        <authorList>
            <person name="Tsai I.J."/>
        </authorList>
    </citation>
    <scope>NUCLEOTIDE SEQUENCE</scope>
    <source>
        <strain evidence="7">110903Hualien_Pintung</strain>
    </source>
</reference>
<evidence type="ECO:0000256" key="3">
    <source>
        <dbReference type="ARBA" id="ARBA00022989"/>
    </source>
</evidence>
<dbReference type="EMBL" id="JACAZE010000005">
    <property type="protein sequence ID" value="KAF7317168.1"/>
    <property type="molecule type" value="Genomic_DNA"/>
</dbReference>
<evidence type="ECO:0000256" key="6">
    <source>
        <dbReference type="ARBA" id="ARBA00034303"/>
    </source>
</evidence>
<evidence type="ECO:0000313" key="8">
    <source>
        <dbReference type="Proteomes" id="UP000613580"/>
    </source>
</evidence>
<evidence type="ECO:0000256" key="4">
    <source>
        <dbReference type="ARBA" id="ARBA00023136"/>
    </source>
</evidence>
<gene>
    <name evidence="7" type="ORF">HMN09_00451700</name>
</gene>
<dbReference type="Proteomes" id="UP000613580">
    <property type="component" value="Unassembled WGS sequence"/>
</dbReference>
<evidence type="ECO:0000256" key="2">
    <source>
        <dbReference type="ARBA" id="ARBA00022692"/>
    </source>
</evidence>
<comment type="similarity">
    <text evidence="1">Belongs to the TMEM53 family.</text>
</comment>
<comment type="subcellular location">
    <subcellularLocation>
        <location evidence="6">Nucleus outer membrane</location>
        <topology evidence="6">Single-pass membrane protein</topology>
    </subcellularLocation>
</comment>
<evidence type="ECO:0000256" key="5">
    <source>
        <dbReference type="ARBA" id="ARBA00023242"/>
    </source>
</evidence>
<dbReference type="SUPFAM" id="SSF53474">
    <property type="entry name" value="alpha/beta-Hydrolases"/>
    <property type="match status" value="1"/>
</dbReference>